<dbReference type="InterPro" id="IPR000086">
    <property type="entry name" value="NUDIX_hydrolase_dom"/>
</dbReference>
<evidence type="ECO:0000256" key="1">
    <source>
        <dbReference type="SAM" id="Coils"/>
    </source>
</evidence>
<dbReference type="CDD" id="cd03670">
    <property type="entry name" value="NUDIX_ADPRase_Nudt9"/>
    <property type="match status" value="1"/>
</dbReference>
<evidence type="ECO:0000313" key="3">
    <source>
        <dbReference type="Proteomes" id="UP000695007"/>
    </source>
</evidence>
<dbReference type="GeneID" id="105368654"/>
<gene>
    <name evidence="4" type="primary">LOC105368654</name>
</gene>
<dbReference type="PANTHER" id="PTHR13030">
    <property type="entry name" value="NUDIX HYDROLASE"/>
    <property type="match status" value="1"/>
</dbReference>
<accession>A0AAJ7E322</accession>
<reference evidence="4" key="1">
    <citation type="submission" date="2025-08" db="UniProtKB">
        <authorList>
            <consortium name="RefSeq"/>
        </authorList>
    </citation>
    <scope>IDENTIFICATION</scope>
</reference>
<dbReference type="Gene3D" id="3.90.79.10">
    <property type="entry name" value="Nucleoside Triphosphate Pyrophosphohydrolase"/>
    <property type="match status" value="1"/>
</dbReference>
<dbReference type="GO" id="GO:0047631">
    <property type="term" value="F:ADP-ribose diphosphatase activity"/>
    <property type="evidence" value="ECO:0007669"/>
    <property type="project" value="InterPro"/>
</dbReference>
<evidence type="ECO:0000259" key="2">
    <source>
        <dbReference type="PROSITE" id="PS51462"/>
    </source>
</evidence>
<dbReference type="Pfam" id="PF00293">
    <property type="entry name" value="NUDIX"/>
    <property type="match status" value="1"/>
</dbReference>
<sequence length="288" mass="33126">MKRGILKMIHKKCRNSIYPSSNVKRFTVPDEKVLWNTSFSEYCPVEYTSKVLQGKPWADPNIEDSNFQPKWNTVDITGKINRVSFVTLYSIDKNNCPLNPIGRTGIKGRGILGRWGPNHAADPIVTRWKRNKDKCVQMDKITNKPILQFVSIQRRDSGEWALPGGMVDPGEKVTATLLREFMEEAMNSLEKNQSELENAKQCMERFFERGEEIYKGYVDDPRNTDNAWMETIAFNFHDDSGDTFGNLSLEAGDDAKSVRWTDISDELILYANHKDFLLKSAEKHNAHW</sequence>
<dbReference type="Pfam" id="PF25969">
    <property type="entry name" value="NUDT9_N"/>
    <property type="match status" value="1"/>
</dbReference>
<name>A0AAJ7E322_9HYME</name>
<dbReference type="AlphaFoldDB" id="A0AAJ7E322"/>
<proteinExistence type="predicted"/>
<dbReference type="FunFam" id="3.90.79.10:FF:000021">
    <property type="entry name" value="ADP-ribose pyrophosphatase, mitochondrial isoform X1"/>
    <property type="match status" value="1"/>
</dbReference>
<dbReference type="PANTHER" id="PTHR13030:SF8">
    <property type="entry name" value="ADP-RIBOSE PYROPHOSPHATASE, MITOCHONDRIAL"/>
    <property type="match status" value="1"/>
</dbReference>
<dbReference type="KEGG" id="csol:105368654"/>
<organism evidence="3 4">
    <name type="scientific">Ceratosolen solmsi marchali</name>
    <dbReference type="NCBI Taxonomy" id="326594"/>
    <lineage>
        <taxon>Eukaryota</taxon>
        <taxon>Metazoa</taxon>
        <taxon>Ecdysozoa</taxon>
        <taxon>Arthropoda</taxon>
        <taxon>Hexapoda</taxon>
        <taxon>Insecta</taxon>
        <taxon>Pterygota</taxon>
        <taxon>Neoptera</taxon>
        <taxon>Endopterygota</taxon>
        <taxon>Hymenoptera</taxon>
        <taxon>Apocrita</taxon>
        <taxon>Proctotrupomorpha</taxon>
        <taxon>Chalcidoidea</taxon>
        <taxon>Agaonidae</taxon>
        <taxon>Agaoninae</taxon>
        <taxon>Ceratosolen</taxon>
    </lineage>
</organism>
<dbReference type="PROSITE" id="PS51462">
    <property type="entry name" value="NUDIX"/>
    <property type="match status" value="1"/>
</dbReference>
<keyword evidence="3" id="KW-1185">Reference proteome</keyword>
<dbReference type="SUPFAM" id="SSF55811">
    <property type="entry name" value="Nudix"/>
    <property type="match status" value="1"/>
</dbReference>
<feature type="domain" description="Nudix hydrolase" evidence="2">
    <location>
        <begin position="128"/>
        <end position="283"/>
    </location>
</feature>
<evidence type="ECO:0000313" key="4">
    <source>
        <dbReference type="RefSeq" id="XP_011506020.1"/>
    </source>
</evidence>
<feature type="coiled-coil region" evidence="1">
    <location>
        <begin position="179"/>
        <end position="206"/>
    </location>
</feature>
<protein>
    <submittedName>
        <fullName evidence="4">ADP-ribose pyrophosphatase, mitochondrial</fullName>
    </submittedName>
</protein>
<dbReference type="RefSeq" id="XP_011506020.1">
    <property type="nucleotide sequence ID" value="XM_011507718.1"/>
</dbReference>
<dbReference type="InterPro" id="IPR015797">
    <property type="entry name" value="NUDIX_hydrolase-like_dom_sf"/>
</dbReference>
<dbReference type="Proteomes" id="UP000695007">
    <property type="component" value="Unplaced"/>
</dbReference>
<keyword evidence="1" id="KW-0175">Coiled coil</keyword>
<dbReference type="InterPro" id="IPR039989">
    <property type="entry name" value="NUDT9"/>
</dbReference>